<evidence type="ECO:0000259" key="1">
    <source>
        <dbReference type="SMART" id="SM00587"/>
    </source>
</evidence>
<organism evidence="2 3">
    <name type="scientific">Anopheles melas</name>
    <dbReference type="NCBI Taxonomy" id="34690"/>
    <lineage>
        <taxon>Eukaryota</taxon>
        <taxon>Metazoa</taxon>
        <taxon>Ecdysozoa</taxon>
        <taxon>Arthropoda</taxon>
        <taxon>Hexapoda</taxon>
        <taxon>Insecta</taxon>
        <taxon>Pterygota</taxon>
        <taxon>Neoptera</taxon>
        <taxon>Endopterygota</taxon>
        <taxon>Diptera</taxon>
        <taxon>Nematocera</taxon>
        <taxon>Culicoidea</taxon>
        <taxon>Culicidae</taxon>
        <taxon>Anophelinae</taxon>
        <taxon>Anopheles</taxon>
    </lineage>
</organism>
<sequence length="435" mass="49475">MSSESEAVYRPDAVAEKQLPAFLDAPLLQHILEENLPEESIEVDSFTAAIATKPGDNYSSDVYRIVVHYNGSKVIPLVAKIMSEEETVKQFGERIGAFMKEVYTCRNLLPIFSQIVSRTKAIKFGAHCVYATRDPADAVVFQDLKALGYRMPDRTRGGLDLAHCELIMRKIGLFHAASMVYVARGPMERQLFTYQYSHGMVQPGDNESNNPGLKMFANGLDTFLELSADWPELKREIWTKLKALQPTYAKRCAQCLLTERPDQPEVTFRVLNHGDLWSSNMMFRYEDAADEGTVRDVLFVDYQLGSYGSPGLDLVYCLHNCPQFEVRESSTDRLLRLYHESLCEGLLNGGYQQSFPTFDDVLKEYERHEFIGLVSGLSMLPIMLMERTDEVELTMGNLIDAEKAVKIRNIQYQGKLYRRSVISILERFHAKGLLD</sequence>
<evidence type="ECO:0000313" key="2">
    <source>
        <dbReference type="EnsemblMetazoa" id="AMEC013491-PA"/>
    </source>
</evidence>
<dbReference type="InterPro" id="IPR015897">
    <property type="entry name" value="CHK_kinase-like"/>
</dbReference>
<protein>
    <submittedName>
        <fullName evidence="2">CHK domain-containing protein</fullName>
    </submittedName>
</protein>
<dbReference type="SUPFAM" id="SSF56112">
    <property type="entry name" value="Protein kinase-like (PK-like)"/>
    <property type="match status" value="1"/>
</dbReference>
<dbReference type="InterPro" id="IPR011009">
    <property type="entry name" value="Kinase-like_dom_sf"/>
</dbReference>
<name>A0A182U3Z7_9DIPT</name>
<evidence type="ECO:0000313" key="3">
    <source>
        <dbReference type="Proteomes" id="UP000075902"/>
    </source>
</evidence>
<dbReference type="PANTHER" id="PTHR11012">
    <property type="entry name" value="PROTEIN KINASE-LIKE DOMAIN-CONTAINING"/>
    <property type="match status" value="1"/>
</dbReference>
<dbReference type="InterPro" id="IPR004119">
    <property type="entry name" value="EcKL"/>
</dbReference>
<keyword evidence="3" id="KW-1185">Reference proteome</keyword>
<dbReference type="AlphaFoldDB" id="A0A182U3Z7"/>
<dbReference type="EnsemblMetazoa" id="AMEC013491-RA">
    <property type="protein sequence ID" value="AMEC013491-PA"/>
    <property type="gene ID" value="AMEC013491"/>
</dbReference>
<reference evidence="2" key="2">
    <citation type="submission" date="2020-05" db="UniProtKB">
        <authorList>
            <consortium name="EnsemblMetazoa"/>
        </authorList>
    </citation>
    <scope>IDENTIFICATION</scope>
    <source>
        <strain evidence="2">CM1001059</strain>
    </source>
</reference>
<dbReference type="SMART" id="SM00587">
    <property type="entry name" value="CHK"/>
    <property type="match status" value="1"/>
</dbReference>
<dbReference type="Gene3D" id="3.90.1200.10">
    <property type="match status" value="1"/>
</dbReference>
<feature type="domain" description="CHK kinase-like" evidence="1">
    <location>
        <begin position="139"/>
        <end position="348"/>
    </location>
</feature>
<dbReference type="PANTHER" id="PTHR11012:SF56">
    <property type="entry name" value="CHK KINASE-LIKE DOMAIN-CONTAINING PROTEIN-RELATED"/>
    <property type="match status" value="1"/>
</dbReference>
<reference evidence="3" key="1">
    <citation type="submission" date="2014-01" db="EMBL/GenBank/DDBJ databases">
        <title>The Genome Sequence of Anopheles melas CM1001059_A (V2).</title>
        <authorList>
            <consortium name="The Broad Institute Genomics Platform"/>
            <person name="Neafsey D.E."/>
            <person name="Besansky N."/>
            <person name="Howell P."/>
            <person name="Walton C."/>
            <person name="Young S.K."/>
            <person name="Zeng Q."/>
            <person name="Gargeya S."/>
            <person name="Fitzgerald M."/>
            <person name="Haas B."/>
            <person name="Abouelleil A."/>
            <person name="Allen A.W."/>
            <person name="Alvarado L."/>
            <person name="Arachchi H.M."/>
            <person name="Berlin A.M."/>
            <person name="Chapman S.B."/>
            <person name="Gainer-Dewar J."/>
            <person name="Goldberg J."/>
            <person name="Griggs A."/>
            <person name="Gujja S."/>
            <person name="Hansen M."/>
            <person name="Howarth C."/>
            <person name="Imamovic A."/>
            <person name="Ireland A."/>
            <person name="Larimer J."/>
            <person name="McCowan C."/>
            <person name="Murphy C."/>
            <person name="Pearson M."/>
            <person name="Poon T.W."/>
            <person name="Priest M."/>
            <person name="Roberts A."/>
            <person name="Saif S."/>
            <person name="Shea T."/>
            <person name="Sisk P."/>
            <person name="Sykes S."/>
            <person name="Wortman J."/>
            <person name="Nusbaum C."/>
            <person name="Birren B."/>
        </authorList>
    </citation>
    <scope>NUCLEOTIDE SEQUENCE [LARGE SCALE GENOMIC DNA]</scope>
    <source>
        <strain evidence="3">CM1001059</strain>
    </source>
</reference>
<dbReference type="VEuPathDB" id="VectorBase:AMEC013491"/>
<dbReference type="STRING" id="34690.A0A182U3Z7"/>
<dbReference type="Pfam" id="PF02958">
    <property type="entry name" value="EcKL"/>
    <property type="match status" value="1"/>
</dbReference>
<accession>A0A182U3Z7</accession>
<proteinExistence type="predicted"/>
<dbReference type="Proteomes" id="UP000075902">
    <property type="component" value="Unassembled WGS sequence"/>
</dbReference>